<evidence type="ECO:0000256" key="3">
    <source>
        <dbReference type="ARBA" id="ARBA00022840"/>
    </source>
</evidence>
<keyword evidence="6" id="KW-1185">Reference proteome</keyword>
<protein>
    <recommendedName>
        <fullName evidence="7">AAA+ ATPase domain-containing protein</fullName>
    </recommendedName>
</protein>
<dbReference type="Gene3D" id="3.40.50.300">
    <property type="entry name" value="P-loop containing nucleotide triphosphate hydrolases"/>
    <property type="match status" value="1"/>
</dbReference>
<dbReference type="OrthoDB" id="548867at2759"/>
<dbReference type="GO" id="GO:0006888">
    <property type="term" value="P:endoplasmic reticulum to Golgi vesicle-mediated transport"/>
    <property type="evidence" value="ECO:0007669"/>
    <property type="project" value="InterPro"/>
</dbReference>
<dbReference type="Pfam" id="PF04628">
    <property type="entry name" value="Sedlin_N"/>
    <property type="match status" value="1"/>
</dbReference>
<dbReference type="InterPro" id="IPR006722">
    <property type="entry name" value="Sedlin"/>
</dbReference>
<organism evidence="5 6">
    <name type="scientific">Hymenoscyphus albidus</name>
    <dbReference type="NCBI Taxonomy" id="595503"/>
    <lineage>
        <taxon>Eukaryota</taxon>
        <taxon>Fungi</taxon>
        <taxon>Dikarya</taxon>
        <taxon>Ascomycota</taxon>
        <taxon>Pezizomycotina</taxon>
        <taxon>Leotiomycetes</taxon>
        <taxon>Helotiales</taxon>
        <taxon>Helotiaceae</taxon>
        <taxon>Hymenoscyphus</taxon>
    </lineage>
</organism>
<evidence type="ECO:0000256" key="4">
    <source>
        <dbReference type="SAM" id="MobiDB-lite"/>
    </source>
</evidence>
<dbReference type="Pfam" id="PF03969">
    <property type="entry name" value="AFG1_ATPase"/>
    <property type="match status" value="2"/>
</dbReference>
<reference evidence="5" key="1">
    <citation type="submission" date="2021-07" db="EMBL/GenBank/DDBJ databases">
        <authorList>
            <person name="Durling M."/>
        </authorList>
    </citation>
    <scope>NUCLEOTIDE SEQUENCE</scope>
</reference>
<dbReference type="GO" id="GO:0005524">
    <property type="term" value="F:ATP binding"/>
    <property type="evidence" value="ECO:0007669"/>
    <property type="project" value="UniProtKB-KW"/>
</dbReference>
<dbReference type="GO" id="GO:0005739">
    <property type="term" value="C:mitochondrion"/>
    <property type="evidence" value="ECO:0007669"/>
    <property type="project" value="TreeGrafter"/>
</dbReference>
<proteinExistence type="inferred from homology"/>
<dbReference type="PANTHER" id="PTHR12169:SF2">
    <property type="entry name" value="AFG1P"/>
    <property type="match status" value="1"/>
</dbReference>
<name>A0A9N9QAM2_9HELO</name>
<evidence type="ECO:0000256" key="2">
    <source>
        <dbReference type="ARBA" id="ARBA00022741"/>
    </source>
</evidence>
<gene>
    <name evidence="5" type="ORF">HYALB_00013154</name>
</gene>
<dbReference type="InterPro" id="IPR011012">
    <property type="entry name" value="Longin-like_dom_sf"/>
</dbReference>
<evidence type="ECO:0000313" key="6">
    <source>
        <dbReference type="Proteomes" id="UP000701801"/>
    </source>
</evidence>
<dbReference type="CDD" id="cd00009">
    <property type="entry name" value="AAA"/>
    <property type="match status" value="1"/>
</dbReference>
<evidence type="ECO:0008006" key="7">
    <source>
        <dbReference type="Google" id="ProtNLM"/>
    </source>
</evidence>
<dbReference type="GO" id="GO:0016887">
    <property type="term" value="F:ATP hydrolysis activity"/>
    <property type="evidence" value="ECO:0007669"/>
    <property type="project" value="InterPro"/>
</dbReference>
<dbReference type="InterPro" id="IPR005654">
    <property type="entry name" value="ATPase_AFG1-like"/>
</dbReference>
<keyword evidence="3" id="KW-0067">ATP-binding</keyword>
<dbReference type="EMBL" id="CAJVRM010000400">
    <property type="protein sequence ID" value="CAG8980612.1"/>
    <property type="molecule type" value="Genomic_DNA"/>
</dbReference>
<evidence type="ECO:0000256" key="1">
    <source>
        <dbReference type="ARBA" id="ARBA00010322"/>
    </source>
</evidence>
<feature type="region of interest" description="Disordered" evidence="4">
    <location>
        <begin position="638"/>
        <end position="667"/>
    </location>
</feature>
<dbReference type="InterPro" id="IPR027417">
    <property type="entry name" value="P-loop_NTPase"/>
</dbReference>
<dbReference type="AlphaFoldDB" id="A0A9N9QAM2"/>
<dbReference type="Proteomes" id="UP000701801">
    <property type="component" value="Unassembled WGS sequence"/>
</dbReference>
<feature type="region of interest" description="Disordered" evidence="4">
    <location>
        <begin position="519"/>
        <end position="563"/>
    </location>
</feature>
<dbReference type="Gene3D" id="3.30.450.70">
    <property type="match status" value="1"/>
</dbReference>
<sequence>MSRSLSSVTSLAITNPLVLYRSLLQTKQIAPDPAQYRLALQLQKLYTNLLDYSPQIQYGARLKEINRVVEHTMEKDDRVLAVAGHPLRRNPLFSHLFSDSKRDTLALTRVLTSHETAINLDSPRGLLLHGEVGTGKSMMVDLLADCLPNQKKRRWHFNTFMLEILARLEYRRKDGSPNPEHSLIWLAKDMIETSPILFLDEFQLPDRTASKILSSLLTTFFQLGGVLIASSNRMPDELSKASGMDFTTPPGGGFMRKWLGYGEGRTPTMYPSNNEYAGFVEVLKARCEIWDIRGDRDWRRRDAEEVISVGSEALRQELIEDVFEREQGRTDHLAGQSDLPIEESESQATKLPSKYFLMPSSERWDETIGGVLNVKSGSPIPWESSTISVYGRKVPVPRHFEGITFWTFRELCESTFGPADYITLASTFHTLILDNVPVLHLAQKNEARRLITLLDALYEARCKLVIRAESDPDSLFFPEIRTTSNTGASTASQQDKDDDGDAVYPETLAEIYQDQTSPFRPNISSYTDDSRVGYDSDEDSDFGPVPGKGNEIGRQVDFGNTSSITGEDERFAYKRASSRLWEMCGARWHAGSEPNWWRPLPLEVRKWERSASAAISNPPQPNSESDVKIGTFIELDEPAGLRDNRNLKEEESQPRTPFREPRDPPTKIGWTHAWGMAKWGKKAGPWGQGVDGLGDRKKGIIDKGTSSTNNPLHITLFPSHPLTTPLRTPVQFSLLLSSTLDIFAARSKVNISVGGGLSGDYGLLHAIDERLAAYGFETNTGVKFVVVVDMRGRGIRGGEVGEKVGGGLGLREGEMKIVFRQLQNAYVHLLQNPFYSPDEHSPPTGRGGKKITSRRFAEDVRRIGETWRPGAGIN</sequence>
<evidence type="ECO:0000313" key="5">
    <source>
        <dbReference type="EMBL" id="CAG8980612.1"/>
    </source>
</evidence>
<comment type="caution">
    <text evidence="5">The sequence shown here is derived from an EMBL/GenBank/DDBJ whole genome shotgun (WGS) entry which is preliminary data.</text>
</comment>
<comment type="similarity">
    <text evidence="1">Belongs to the AFG1 ATPase family.</text>
</comment>
<accession>A0A9N9QAM2</accession>
<feature type="compositionally biased region" description="Basic and acidic residues" evidence="4">
    <location>
        <begin position="639"/>
        <end position="665"/>
    </location>
</feature>
<keyword evidence="2" id="KW-0547">Nucleotide-binding</keyword>
<dbReference type="PANTHER" id="PTHR12169">
    <property type="entry name" value="ATPASE N2B"/>
    <property type="match status" value="1"/>
</dbReference>
<dbReference type="SUPFAM" id="SSF52540">
    <property type="entry name" value="P-loop containing nucleoside triphosphate hydrolases"/>
    <property type="match status" value="1"/>
</dbReference>
<dbReference type="SUPFAM" id="SSF64356">
    <property type="entry name" value="SNARE-like"/>
    <property type="match status" value="1"/>
</dbReference>